<feature type="signal peptide" evidence="1">
    <location>
        <begin position="1"/>
        <end position="18"/>
    </location>
</feature>
<name>A0A8S9ZBP2_9BILA</name>
<dbReference type="Proteomes" id="UP000605970">
    <property type="component" value="Unassembled WGS sequence"/>
</dbReference>
<proteinExistence type="predicted"/>
<organism evidence="2 3">
    <name type="scientific">Meloidogyne graminicola</name>
    <dbReference type="NCBI Taxonomy" id="189291"/>
    <lineage>
        <taxon>Eukaryota</taxon>
        <taxon>Metazoa</taxon>
        <taxon>Ecdysozoa</taxon>
        <taxon>Nematoda</taxon>
        <taxon>Chromadorea</taxon>
        <taxon>Rhabditida</taxon>
        <taxon>Tylenchina</taxon>
        <taxon>Tylenchomorpha</taxon>
        <taxon>Tylenchoidea</taxon>
        <taxon>Meloidogynidae</taxon>
        <taxon>Meloidogyninae</taxon>
        <taxon>Meloidogyne</taxon>
    </lineage>
</organism>
<keyword evidence="1" id="KW-0732">Signal</keyword>
<gene>
    <name evidence="2" type="ORF">Mgra_00009437</name>
</gene>
<dbReference type="AlphaFoldDB" id="A0A8S9ZBP2"/>
<feature type="chain" id="PRO_5035825758" evidence="1">
    <location>
        <begin position="19"/>
        <end position="93"/>
    </location>
</feature>
<evidence type="ECO:0000313" key="2">
    <source>
        <dbReference type="EMBL" id="KAF7627262.1"/>
    </source>
</evidence>
<evidence type="ECO:0000313" key="3">
    <source>
        <dbReference type="Proteomes" id="UP000605970"/>
    </source>
</evidence>
<keyword evidence="3" id="KW-1185">Reference proteome</keyword>
<evidence type="ECO:0000256" key="1">
    <source>
        <dbReference type="SAM" id="SignalP"/>
    </source>
</evidence>
<accession>A0A8S9ZBP2</accession>
<dbReference type="EMBL" id="JABEBT010000157">
    <property type="protein sequence ID" value="KAF7627262.1"/>
    <property type="molecule type" value="Genomic_DNA"/>
</dbReference>
<reference evidence="2" key="1">
    <citation type="journal article" date="2020" name="Ecol. Evol.">
        <title>Genome structure and content of the rice root-knot nematode (Meloidogyne graminicola).</title>
        <authorList>
            <person name="Phan N.T."/>
            <person name="Danchin E.G.J."/>
            <person name="Klopp C."/>
            <person name="Perfus-Barbeoch L."/>
            <person name="Kozlowski D.K."/>
            <person name="Koutsovoulos G.D."/>
            <person name="Lopez-Roques C."/>
            <person name="Bouchez O."/>
            <person name="Zahm M."/>
            <person name="Besnard G."/>
            <person name="Bellafiore S."/>
        </authorList>
    </citation>
    <scope>NUCLEOTIDE SEQUENCE</scope>
    <source>
        <strain evidence="2">VN-18</strain>
    </source>
</reference>
<sequence>MKYQLLFIILLFIQKYGASIICNHGKVANANDHCTGNYCYYSRIGEDRDMGCGTENGYCHNFKRIHRTGVCCTCNFEGCNTDLKHFDCNIPDK</sequence>
<comment type="caution">
    <text evidence="2">The sequence shown here is derived from an EMBL/GenBank/DDBJ whole genome shotgun (WGS) entry which is preliminary data.</text>
</comment>
<protein>
    <submittedName>
        <fullName evidence="2">Uncharacterized protein</fullName>
    </submittedName>
</protein>